<dbReference type="InterPro" id="IPR051012">
    <property type="entry name" value="CellSynth/LPSAsmb/PSIAsmb"/>
</dbReference>
<evidence type="ECO:0000313" key="4">
    <source>
        <dbReference type="EMBL" id="SHK91793.1"/>
    </source>
</evidence>
<dbReference type="SMART" id="SM00028">
    <property type="entry name" value="TPR"/>
    <property type="match status" value="10"/>
</dbReference>
<organism evidence="4 5">
    <name type="scientific">Rhodothermus profundi</name>
    <dbReference type="NCBI Taxonomy" id="633813"/>
    <lineage>
        <taxon>Bacteria</taxon>
        <taxon>Pseudomonadati</taxon>
        <taxon>Rhodothermota</taxon>
        <taxon>Rhodothermia</taxon>
        <taxon>Rhodothermales</taxon>
        <taxon>Rhodothermaceae</taxon>
        <taxon>Rhodothermus</taxon>
    </lineage>
</organism>
<dbReference type="RefSeq" id="WP_072716105.1">
    <property type="nucleotide sequence ID" value="NZ_FRAU01000008.1"/>
</dbReference>
<reference evidence="5" key="1">
    <citation type="submission" date="2016-11" db="EMBL/GenBank/DDBJ databases">
        <authorList>
            <person name="Varghese N."/>
            <person name="Submissions S."/>
        </authorList>
    </citation>
    <scope>NUCLEOTIDE SEQUENCE [LARGE SCALE GENOMIC DNA]</scope>
    <source>
        <strain evidence="5">DSM 22212</strain>
    </source>
</reference>
<dbReference type="Pfam" id="PF13176">
    <property type="entry name" value="TPR_7"/>
    <property type="match status" value="1"/>
</dbReference>
<dbReference type="PROSITE" id="PS50005">
    <property type="entry name" value="TPR"/>
    <property type="match status" value="4"/>
</dbReference>
<dbReference type="PANTHER" id="PTHR45586">
    <property type="entry name" value="TPR REPEAT-CONTAINING PROTEIN PA4667"/>
    <property type="match status" value="1"/>
</dbReference>
<keyword evidence="2 3" id="KW-0802">TPR repeat</keyword>
<dbReference type="SUPFAM" id="SSF48452">
    <property type="entry name" value="TPR-like"/>
    <property type="match status" value="2"/>
</dbReference>
<evidence type="ECO:0000313" key="5">
    <source>
        <dbReference type="Proteomes" id="UP000185812"/>
    </source>
</evidence>
<evidence type="ECO:0000256" key="1">
    <source>
        <dbReference type="ARBA" id="ARBA00022737"/>
    </source>
</evidence>
<dbReference type="AlphaFoldDB" id="A0A1M6WD93"/>
<feature type="repeat" description="TPR" evidence="3">
    <location>
        <begin position="358"/>
        <end position="391"/>
    </location>
</feature>
<dbReference type="Gene3D" id="1.25.40.10">
    <property type="entry name" value="Tetratricopeptide repeat domain"/>
    <property type="match status" value="4"/>
</dbReference>
<dbReference type="Pfam" id="PF13432">
    <property type="entry name" value="TPR_16"/>
    <property type="match status" value="2"/>
</dbReference>
<dbReference type="PROSITE" id="PS50293">
    <property type="entry name" value="TPR_REGION"/>
    <property type="match status" value="1"/>
</dbReference>
<accession>A0A1M6WD93</accession>
<dbReference type="PROSITE" id="PS51257">
    <property type="entry name" value="PROKAR_LIPOPROTEIN"/>
    <property type="match status" value="1"/>
</dbReference>
<gene>
    <name evidence="4" type="ORF">SAMN04488087_2289</name>
</gene>
<dbReference type="STRING" id="633813.SAMN04488087_2289"/>
<dbReference type="InterPro" id="IPR011990">
    <property type="entry name" value="TPR-like_helical_dom_sf"/>
</dbReference>
<dbReference type="OrthoDB" id="9803982at2"/>
<feature type="repeat" description="TPR" evidence="3">
    <location>
        <begin position="172"/>
        <end position="205"/>
    </location>
</feature>
<dbReference type="Proteomes" id="UP000185812">
    <property type="component" value="Unassembled WGS sequence"/>
</dbReference>
<protein>
    <submittedName>
        <fullName evidence="4">Tetratricopeptide repeat-containing protein</fullName>
    </submittedName>
</protein>
<dbReference type="InterPro" id="IPR019734">
    <property type="entry name" value="TPR_rpt"/>
</dbReference>
<evidence type="ECO:0000256" key="3">
    <source>
        <dbReference type="PROSITE-ProRule" id="PRU00339"/>
    </source>
</evidence>
<dbReference type="Pfam" id="PF14559">
    <property type="entry name" value="TPR_19"/>
    <property type="match status" value="2"/>
</dbReference>
<sequence length="406" mass="45831">MRKHNRIGWGGGLIVLLLTAGACRPVPSAYLPLQPRAQALLNQAEQALQQQQFTQAVLLADSAATLQPDHPAILFFKGRVYAHMRLLNESDSLYRLVARRAPTYPGLWHNLANNAARRGQFRKAITLFRQELAQRPNALSWRGIGRAYLELGKPDSARLAFETALAYDSTYAEAWLDLAELYEDEGRYAEALQAARRAWKLAPQSLVARYRLGNLLRLTGKPAQARPLLEAVVQEAPWHQAAHYSLGRVLHQLGETEAARRMLERAEALRALQARVEQAELLVANTPRDPYAYATLGSLLRRLGQYQEALYAYQVAHFLEPGNLEFLNNMAILHLLMGREDQAIALLERAVRRDTTFVDGWINLGILHARQGNREAARHAWERALRLAPDRPEPRRYLAGLETDTP</sequence>
<feature type="repeat" description="TPR" evidence="3">
    <location>
        <begin position="138"/>
        <end position="171"/>
    </location>
</feature>
<proteinExistence type="predicted"/>
<dbReference type="EMBL" id="FRAU01000008">
    <property type="protein sequence ID" value="SHK91793.1"/>
    <property type="molecule type" value="Genomic_DNA"/>
</dbReference>
<dbReference type="InterPro" id="IPR013105">
    <property type="entry name" value="TPR_2"/>
</dbReference>
<dbReference type="PANTHER" id="PTHR45586:SF1">
    <property type="entry name" value="LIPOPOLYSACCHARIDE ASSEMBLY PROTEIN B"/>
    <property type="match status" value="1"/>
</dbReference>
<name>A0A1M6WD93_9BACT</name>
<keyword evidence="5" id="KW-1185">Reference proteome</keyword>
<keyword evidence="1" id="KW-0677">Repeat</keyword>
<feature type="repeat" description="TPR" evidence="3">
    <location>
        <begin position="290"/>
        <end position="323"/>
    </location>
</feature>
<dbReference type="Pfam" id="PF07719">
    <property type="entry name" value="TPR_2"/>
    <property type="match status" value="1"/>
</dbReference>
<evidence type="ECO:0000256" key="2">
    <source>
        <dbReference type="ARBA" id="ARBA00022803"/>
    </source>
</evidence>